<keyword evidence="4 7" id="KW-0812">Transmembrane</keyword>
<dbReference type="CDD" id="cd06261">
    <property type="entry name" value="TM_PBP2"/>
    <property type="match status" value="1"/>
</dbReference>
<keyword evidence="6 7" id="KW-0472">Membrane</keyword>
<evidence type="ECO:0000256" key="6">
    <source>
        <dbReference type="ARBA" id="ARBA00023136"/>
    </source>
</evidence>
<dbReference type="AlphaFoldDB" id="A0A7W8G9S6"/>
<dbReference type="PANTHER" id="PTHR30193">
    <property type="entry name" value="ABC TRANSPORTER PERMEASE PROTEIN"/>
    <property type="match status" value="1"/>
</dbReference>
<feature type="transmembrane region" description="Helical" evidence="7">
    <location>
        <begin position="183"/>
        <end position="205"/>
    </location>
</feature>
<sequence length="316" mass="35806">MASKKEEKTKVKKTKKVDYNKWGYFFIAPFFIIFTIFSLIPLISTFVNSLYENYRVGLMTIGPDFIGLENFKSIFESDILRYIGNTFVMWIAGFIPQIVVSLLLSIWFTSTDLKIRFQQFLKTVIYMPNLIMASAFAMLFFTLFSTNGPVNSILVKSGLFTENVRFLAEAGWTRALVAIMNFLMWYGNTTIMLMAGIMSIDTSIYEAARIDGANPVQTFFRITMPLLMPIFIYVLITSLIGGIQMFDVPQILTNGEGTPDRTSMTLIMYLNKHLASKNYGMAGAVSVVTFIITSVLSFSVYTMTMSKYRSMTGAKK</sequence>
<dbReference type="GO" id="GO:0005886">
    <property type="term" value="C:plasma membrane"/>
    <property type="evidence" value="ECO:0007669"/>
    <property type="project" value="UniProtKB-SubCell"/>
</dbReference>
<dbReference type="Proteomes" id="UP000518887">
    <property type="component" value="Unassembled WGS sequence"/>
</dbReference>
<name>A0A7W8G9S6_9SPIR</name>
<keyword evidence="2 7" id="KW-0813">Transport</keyword>
<keyword evidence="10" id="KW-1185">Reference proteome</keyword>
<keyword evidence="9" id="KW-0762">Sugar transport</keyword>
<feature type="transmembrane region" description="Helical" evidence="7">
    <location>
        <begin position="87"/>
        <end position="108"/>
    </location>
</feature>
<comment type="caution">
    <text evidence="9">The sequence shown here is derived from an EMBL/GenBank/DDBJ whole genome shotgun (WGS) entry which is preliminary data.</text>
</comment>
<proteinExistence type="inferred from homology"/>
<evidence type="ECO:0000256" key="5">
    <source>
        <dbReference type="ARBA" id="ARBA00022989"/>
    </source>
</evidence>
<gene>
    <name evidence="9" type="ORF">HNP76_001810</name>
</gene>
<comment type="similarity">
    <text evidence="7">Belongs to the binding-protein-dependent transport system permease family.</text>
</comment>
<evidence type="ECO:0000313" key="9">
    <source>
        <dbReference type="EMBL" id="MBB5226437.1"/>
    </source>
</evidence>
<dbReference type="EMBL" id="JACHFQ010000005">
    <property type="protein sequence ID" value="MBB5226437.1"/>
    <property type="molecule type" value="Genomic_DNA"/>
</dbReference>
<feature type="transmembrane region" description="Helical" evidence="7">
    <location>
        <begin position="120"/>
        <end position="144"/>
    </location>
</feature>
<dbReference type="InterPro" id="IPR000515">
    <property type="entry name" value="MetI-like"/>
</dbReference>
<dbReference type="SUPFAM" id="SSF161098">
    <property type="entry name" value="MetI-like"/>
    <property type="match status" value="1"/>
</dbReference>
<evidence type="ECO:0000256" key="1">
    <source>
        <dbReference type="ARBA" id="ARBA00004651"/>
    </source>
</evidence>
<feature type="transmembrane region" description="Helical" evidence="7">
    <location>
        <begin position="21"/>
        <end position="43"/>
    </location>
</feature>
<dbReference type="RefSeq" id="WP_184659696.1">
    <property type="nucleotide sequence ID" value="NZ_CP031518.1"/>
</dbReference>
<feature type="domain" description="ABC transmembrane type-1" evidence="8">
    <location>
        <begin position="83"/>
        <end position="300"/>
    </location>
</feature>
<feature type="transmembrane region" description="Helical" evidence="7">
    <location>
        <begin position="226"/>
        <end position="246"/>
    </location>
</feature>
<reference evidence="9 10" key="1">
    <citation type="submission" date="2020-08" db="EMBL/GenBank/DDBJ databases">
        <title>Genomic Encyclopedia of Type Strains, Phase IV (KMG-IV): sequencing the most valuable type-strain genomes for metagenomic binning, comparative biology and taxonomic classification.</title>
        <authorList>
            <person name="Goeker M."/>
        </authorList>
    </citation>
    <scope>NUCLEOTIDE SEQUENCE [LARGE SCALE GENOMIC DNA]</scope>
    <source>
        <strain evidence="9 10">DSM 103462</strain>
    </source>
</reference>
<keyword evidence="5 7" id="KW-1133">Transmembrane helix</keyword>
<accession>A0A7W8G9S6</accession>
<evidence type="ECO:0000256" key="4">
    <source>
        <dbReference type="ARBA" id="ARBA00022692"/>
    </source>
</evidence>
<organism evidence="9 10">
    <name type="scientific">Treponema ruminis</name>
    <dbReference type="NCBI Taxonomy" id="744515"/>
    <lineage>
        <taxon>Bacteria</taxon>
        <taxon>Pseudomonadati</taxon>
        <taxon>Spirochaetota</taxon>
        <taxon>Spirochaetia</taxon>
        <taxon>Spirochaetales</taxon>
        <taxon>Treponemataceae</taxon>
        <taxon>Treponema</taxon>
    </lineage>
</organism>
<evidence type="ECO:0000259" key="8">
    <source>
        <dbReference type="PROSITE" id="PS50928"/>
    </source>
</evidence>
<keyword evidence="3" id="KW-1003">Cell membrane</keyword>
<comment type="subcellular location">
    <subcellularLocation>
        <location evidence="1 7">Cell membrane</location>
        <topology evidence="1 7">Multi-pass membrane protein</topology>
    </subcellularLocation>
</comment>
<protein>
    <submittedName>
        <fullName evidence="9">Multiple sugar transport system permease protein</fullName>
    </submittedName>
</protein>
<evidence type="ECO:0000256" key="2">
    <source>
        <dbReference type="ARBA" id="ARBA00022448"/>
    </source>
</evidence>
<dbReference type="GO" id="GO:0055085">
    <property type="term" value="P:transmembrane transport"/>
    <property type="evidence" value="ECO:0007669"/>
    <property type="project" value="InterPro"/>
</dbReference>
<feature type="transmembrane region" description="Helical" evidence="7">
    <location>
        <begin position="279"/>
        <end position="301"/>
    </location>
</feature>
<evidence type="ECO:0000313" key="10">
    <source>
        <dbReference type="Proteomes" id="UP000518887"/>
    </source>
</evidence>
<dbReference type="Gene3D" id="1.10.3720.10">
    <property type="entry name" value="MetI-like"/>
    <property type="match status" value="1"/>
</dbReference>
<dbReference type="PANTHER" id="PTHR30193:SF37">
    <property type="entry name" value="INNER MEMBRANE ABC TRANSPORTER PERMEASE PROTEIN YCJO"/>
    <property type="match status" value="1"/>
</dbReference>
<dbReference type="InterPro" id="IPR051393">
    <property type="entry name" value="ABC_transporter_permease"/>
</dbReference>
<evidence type="ECO:0000256" key="7">
    <source>
        <dbReference type="RuleBase" id="RU363032"/>
    </source>
</evidence>
<dbReference type="InterPro" id="IPR035906">
    <property type="entry name" value="MetI-like_sf"/>
</dbReference>
<evidence type="ECO:0000256" key="3">
    <source>
        <dbReference type="ARBA" id="ARBA00022475"/>
    </source>
</evidence>
<dbReference type="PROSITE" id="PS50928">
    <property type="entry name" value="ABC_TM1"/>
    <property type="match status" value="1"/>
</dbReference>
<dbReference type="Pfam" id="PF00528">
    <property type="entry name" value="BPD_transp_1"/>
    <property type="match status" value="1"/>
</dbReference>